<evidence type="ECO:0000313" key="3">
    <source>
        <dbReference type="Proteomes" id="UP000035062"/>
    </source>
</evidence>
<sequence>MLGIYRRFARRLYPWRSLLLLAALSAGLAFVAVLFAGAEQGAYLLPLLVTALLCGCLLLMVQLFSKLPRGDVSRWRRWLTALVQWLMALILTAILLVWFFLFLKTLSAIIRQLFF</sequence>
<dbReference type="RefSeq" id="WP_008983701.1">
    <property type="nucleotide sequence ID" value="NZ_AKKU01000009.1"/>
</dbReference>
<organism evidence="2 3">
    <name type="scientific">Alishewanella agri BL06</name>
    <dbReference type="NCBI Taxonomy" id="1195246"/>
    <lineage>
        <taxon>Bacteria</taxon>
        <taxon>Pseudomonadati</taxon>
        <taxon>Pseudomonadota</taxon>
        <taxon>Gammaproteobacteria</taxon>
        <taxon>Alteromonadales</taxon>
        <taxon>Alteromonadaceae</taxon>
        <taxon>Alishewanella</taxon>
    </lineage>
</organism>
<feature type="transmembrane region" description="Helical" evidence="1">
    <location>
        <begin position="85"/>
        <end position="110"/>
    </location>
</feature>
<dbReference type="STRING" id="1195246.AGRI_03859"/>
<evidence type="ECO:0000313" key="2">
    <source>
        <dbReference type="EMBL" id="EIW89998.1"/>
    </source>
</evidence>
<proteinExistence type="predicted"/>
<feature type="transmembrane region" description="Helical" evidence="1">
    <location>
        <begin position="43"/>
        <end position="64"/>
    </location>
</feature>
<keyword evidence="1" id="KW-0812">Transmembrane</keyword>
<dbReference type="PATRIC" id="fig|1195246.3.peg.755"/>
<dbReference type="Proteomes" id="UP000035062">
    <property type="component" value="Unassembled WGS sequence"/>
</dbReference>
<reference evidence="2 3" key="1">
    <citation type="journal article" date="2012" name="J. Bacteriol.">
        <title>Genome Sequence of Pectin-Degrading Alishewanella agri, Isolated from Landfill Soil.</title>
        <authorList>
            <person name="Kim J."/>
            <person name="Jung J."/>
            <person name="Sung J.S."/>
            <person name="Chun J."/>
            <person name="Park W."/>
        </authorList>
    </citation>
    <scope>NUCLEOTIDE SEQUENCE [LARGE SCALE GENOMIC DNA]</scope>
    <source>
        <strain evidence="2 3">BL06</strain>
    </source>
</reference>
<protein>
    <submittedName>
        <fullName evidence="2">Uncharacterized protein</fullName>
    </submittedName>
</protein>
<feature type="transmembrane region" description="Helical" evidence="1">
    <location>
        <begin position="12"/>
        <end position="37"/>
    </location>
</feature>
<dbReference type="EMBL" id="AKKU01000009">
    <property type="protein sequence ID" value="EIW89998.1"/>
    <property type="molecule type" value="Genomic_DNA"/>
</dbReference>
<keyword evidence="1" id="KW-1133">Transmembrane helix</keyword>
<keyword evidence="3" id="KW-1185">Reference proteome</keyword>
<keyword evidence="1" id="KW-0472">Membrane</keyword>
<accession>I8UDC2</accession>
<gene>
    <name evidence="2" type="ORF">AGRI_03859</name>
</gene>
<evidence type="ECO:0000256" key="1">
    <source>
        <dbReference type="SAM" id="Phobius"/>
    </source>
</evidence>
<name>I8UDC2_9ALTE</name>
<dbReference type="AlphaFoldDB" id="I8UDC2"/>
<comment type="caution">
    <text evidence="2">The sequence shown here is derived from an EMBL/GenBank/DDBJ whole genome shotgun (WGS) entry which is preliminary data.</text>
</comment>